<evidence type="ECO:0000313" key="1">
    <source>
        <dbReference type="EMBL" id="KAJ7696294.1"/>
    </source>
</evidence>
<name>A0AAD7DNY7_MYCRO</name>
<reference evidence="1" key="1">
    <citation type="submission" date="2023-03" db="EMBL/GenBank/DDBJ databases">
        <title>Massive genome expansion in bonnet fungi (Mycena s.s.) driven by repeated elements and novel gene families across ecological guilds.</title>
        <authorList>
            <consortium name="Lawrence Berkeley National Laboratory"/>
            <person name="Harder C.B."/>
            <person name="Miyauchi S."/>
            <person name="Viragh M."/>
            <person name="Kuo A."/>
            <person name="Thoen E."/>
            <person name="Andreopoulos B."/>
            <person name="Lu D."/>
            <person name="Skrede I."/>
            <person name="Drula E."/>
            <person name="Henrissat B."/>
            <person name="Morin E."/>
            <person name="Kohler A."/>
            <person name="Barry K."/>
            <person name="LaButti K."/>
            <person name="Morin E."/>
            <person name="Salamov A."/>
            <person name="Lipzen A."/>
            <person name="Mereny Z."/>
            <person name="Hegedus B."/>
            <person name="Baldrian P."/>
            <person name="Stursova M."/>
            <person name="Weitz H."/>
            <person name="Taylor A."/>
            <person name="Grigoriev I.V."/>
            <person name="Nagy L.G."/>
            <person name="Martin F."/>
            <person name="Kauserud H."/>
        </authorList>
    </citation>
    <scope>NUCLEOTIDE SEQUENCE</scope>
    <source>
        <strain evidence="1">CBHHK067</strain>
    </source>
</reference>
<dbReference type="EMBL" id="JARKIE010000035">
    <property type="protein sequence ID" value="KAJ7696294.1"/>
    <property type="molecule type" value="Genomic_DNA"/>
</dbReference>
<dbReference type="AlphaFoldDB" id="A0AAD7DNY7"/>
<keyword evidence="2" id="KW-1185">Reference proteome</keyword>
<gene>
    <name evidence="1" type="ORF">B0H17DRAFT_1131076</name>
</gene>
<protein>
    <submittedName>
        <fullName evidence="1">Uncharacterized protein</fullName>
    </submittedName>
</protein>
<organism evidence="1 2">
    <name type="scientific">Mycena rosella</name>
    <name type="common">Pink bonnet</name>
    <name type="synonym">Agaricus rosellus</name>
    <dbReference type="NCBI Taxonomy" id="1033263"/>
    <lineage>
        <taxon>Eukaryota</taxon>
        <taxon>Fungi</taxon>
        <taxon>Dikarya</taxon>
        <taxon>Basidiomycota</taxon>
        <taxon>Agaricomycotina</taxon>
        <taxon>Agaricomycetes</taxon>
        <taxon>Agaricomycetidae</taxon>
        <taxon>Agaricales</taxon>
        <taxon>Marasmiineae</taxon>
        <taxon>Mycenaceae</taxon>
        <taxon>Mycena</taxon>
    </lineage>
</organism>
<dbReference type="Proteomes" id="UP001221757">
    <property type="component" value="Unassembled WGS sequence"/>
</dbReference>
<comment type="caution">
    <text evidence="1">The sequence shown here is derived from an EMBL/GenBank/DDBJ whole genome shotgun (WGS) entry which is preliminary data.</text>
</comment>
<accession>A0AAD7DNY7</accession>
<proteinExistence type="predicted"/>
<sequence length="160" mass="18476">MLRATRGACGGDGGGDRGWRRRAAAAARATTMWNTYQEYANRLENRLAERQRIDRHFELKEGEEAPPLHVQDLSHAWRKFQDSMTEDSLKEFFTLSRKLHAAENPETLASCKRKFGNTGDNKQYTDPVYPQYILSILQKSSEYTPYIQEYPESGYAQYIS</sequence>
<evidence type="ECO:0000313" key="2">
    <source>
        <dbReference type="Proteomes" id="UP001221757"/>
    </source>
</evidence>